<dbReference type="EMBL" id="CM034399">
    <property type="protein sequence ID" value="KAJ0176888.1"/>
    <property type="molecule type" value="Genomic_DNA"/>
</dbReference>
<dbReference type="Proteomes" id="UP000824533">
    <property type="component" value="Linkage Group LG13"/>
</dbReference>
<keyword evidence="2" id="KW-1185">Reference proteome</keyword>
<evidence type="ECO:0000313" key="1">
    <source>
        <dbReference type="EMBL" id="KAJ0176888.1"/>
    </source>
</evidence>
<proteinExistence type="predicted"/>
<evidence type="ECO:0000313" key="2">
    <source>
        <dbReference type="Proteomes" id="UP000824533"/>
    </source>
</evidence>
<protein>
    <submittedName>
        <fullName evidence="1">Uncharacterized protein</fullName>
    </submittedName>
</protein>
<accession>A0ACC1CYY5</accession>
<name>A0ACC1CYY5_9NEOP</name>
<organism evidence="1 2">
    <name type="scientific">Dendrolimus kikuchii</name>
    <dbReference type="NCBI Taxonomy" id="765133"/>
    <lineage>
        <taxon>Eukaryota</taxon>
        <taxon>Metazoa</taxon>
        <taxon>Ecdysozoa</taxon>
        <taxon>Arthropoda</taxon>
        <taxon>Hexapoda</taxon>
        <taxon>Insecta</taxon>
        <taxon>Pterygota</taxon>
        <taxon>Neoptera</taxon>
        <taxon>Endopterygota</taxon>
        <taxon>Lepidoptera</taxon>
        <taxon>Glossata</taxon>
        <taxon>Ditrysia</taxon>
        <taxon>Bombycoidea</taxon>
        <taxon>Lasiocampidae</taxon>
        <taxon>Dendrolimus</taxon>
    </lineage>
</organism>
<sequence>MKASNRSDYIFASMTSPPGPVRVLINMKFYLCVLLFFQEELAGEQSSFSGHSSYTEEMDTWIEIYFAPDYGVQDDGCFKVSPDEMTIAAGEWKEWKVSLKTLSHYELASSCNLVLRAQPKDRSGEVWYRPDPPAQIVGLKQAVREGLLKASCRDVRVELCALDLPYEDVMRVRKRFRLRNIGNGPQAVTASTQAPWTIVLNKEQRLLCGAGCVCIDEEPIEDERREEMVMLHLEPRSSIEICLEVRVDTKESWPVQVETAGPCQRPDYPQFKKTKTPLVFYDDDNMLLVSCFALCSWSAAPAEGCVLLRMGCGCSQELSWCRASVPCRASPSRDHKCRATRHDHTDDTNLLPPHLTF</sequence>
<comment type="caution">
    <text evidence="1">The sequence shown here is derived from an EMBL/GenBank/DDBJ whole genome shotgun (WGS) entry which is preliminary data.</text>
</comment>
<gene>
    <name evidence="1" type="ORF">K1T71_008067</name>
</gene>
<reference evidence="1 2" key="1">
    <citation type="journal article" date="2021" name="Front. Genet.">
        <title>Chromosome-Level Genome Assembly Reveals Significant Gene Expansion in the Toll and IMD Signaling Pathways of Dendrolimus kikuchii.</title>
        <authorList>
            <person name="Zhou J."/>
            <person name="Wu P."/>
            <person name="Xiong Z."/>
            <person name="Liu N."/>
            <person name="Zhao N."/>
            <person name="Ji M."/>
            <person name="Qiu Y."/>
            <person name="Yang B."/>
        </authorList>
    </citation>
    <scope>NUCLEOTIDE SEQUENCE [LARGE SCALE GENOMIC DNA]</scope>
    <source>
        <strain evidence="1">Ann1</strain>
    </source>
</reference>